<evidence type="ECO:0000313" key="7">
    <source>
        <dbReference type="EMBL" id="GMS87300.1"/>
    </source>
</evidence>
<dbReference type="PROSITE" id="PS50216">
    <property type="entry name" value="DHHC"/>
    <property type="match status" value="1"/>
</dbReference>
<comment type="subcellular location">
    <subcellularLocation>
        <location evidence="1">Membrane</location>
        <topology evidence="1">Multi-pass membrane protein</topology>
    </subcellularLocation>
</comment>
<feature type="transmembrane region" description="Helical" evidence="5">
    <location>
        <begin position="134"/>
        <end position="157"/>
    </location>
</feature>
<feature type="transmembrane region" description="Helical" evidence="5">
    <location>
        <begin position="62"/>
        <end position="81"/>
    </location>
</feature>
<evidence type="ECO:0000256" key="5">
    <source>
        <dbReference type="RuleBase" id="RU079119"/>
    </source>
</evidence>
<organism evidence="7 8">
    <name type="scientific">Pristionchus entomophagus</name>
    <dbReference type="NCBI Taxonomy" id="358040"/>
    <lineage>
        <taxon>Eukaryota</taxon>
        <taxon>Metazoa</taxon>
        <taxon>Ecdysozoa</taxon>
        <taxon>Nematoda</taxon>
        <taxon>Chromadorea</taxon>
        <taxon>Rhabditida</taxon>
        <taxon>Rhabditina</taxon>
        <taxon>Diplogasteromorpha</taxon>
        <taxon>Diplogasteroidea</taxon>
        <taxon>Neodiplogasteridae</taxon>
        <taxon>Pristionchus</taxon>
    </lineage>
</organism>
<comment type="similarity">
    <text evidence="5">Belongs to the DHHC palmitoyltransferase family.</text>
</comment>
<protein>
    <recommendedName>
        <fullName evidence="5">Palmitoyltransferase</fullName>
        <ecNumber evidence="5">2.3.1.225</ecNumber>
    </recommendedName>
</protein>
<dbReference type="Proteomes" id="UP001432027">
    <property type="component" value="Unassembled WGS sequence"/>
</dbReference>
<feature type="domain" description="Palmitoyltransferase DHHC" evidence="6">
    <location>
        <begin position="95"/>
        <end position="166"/>
    </location>
</feature>
<feature type="non-terminal residue" evidence="7">
    <location>
        <position position="281"/>
    </location>
</feature>
<keyword evidence="5" id="KW-0012">Acyltransferase</keyword>
<evidence type="ECO:0000256" key="4">
    <source>
        <dbReference type="ARBA" id="ARBA00023136"/>
    </source>
</evidence>
<comment type="catalytic activity">
    <reaction evidence="5">
        <text>L-cysteinyl-[protein] + hexadecanoyl-CoA = S-hexadecanoyl-L-cysteinyl-[protein] + CoA</text>
        <dbReference type="Rhea" id="RHEA:36683"/>
        <dbReference type="Rhea" id="RHEA-COMP:10131"/>
        <dbReference type="Rhea" id="RHEA-COMP:11032"/>
        <dbReference type="ChEBI" id="CHEBI:29950"/>
        <dbReference type="ChEBI" id="CHEBI:57287"/>
        <dbReference type="ChEBI" id="CHEBI:57379"/>
        <dbReference type="ChEBI" id="CHEBI:74151"/>
        <dbReference type="EC" id="2.3.1.225"/>
    </reaction>
</comment>
<keyword evidence="4 5" id="KW-0472">Membrane</keyword>
<reference evidence="7" key="1">
    <citation type="submission" date="2023-10" db="EMBL/GenBank/DDBJ databases">
        <title>Genome assembly of Pristionchus species.</title>
        <authorList>
            <person name="Yoshida K."/>
            <person name="Sommer R.J."/>
        </authorList>
    </citation>
    <scope>NUCLEOTIDE SEQUENCE</scope>
    <source>
        <strain evidence="7">RS0144</strain>
    </source>
</reference>
<evidence type="ECO:0000313" key="8">
    <source>
        <dbReference type="Proteomes" id="UP001432027"/>
    </source>
</evidence>
<evidence type="ECO:0000256" key="3">
    <source>
        <dbReference type="ARBA" id="ARBA00022989"/>
    </source>
</evidence>
<dbReference type="GO" id="GO:0016020">
    <property type="term" value="C:membrane"/>
    <property type="evidence" value="ECO:0007669"/>
    <property type="project" value="UniProtKB-SubCell"/>
</dbReference>
<proteinExistence type="inferred from homology"/>
<dbReference type="EMBL" id="BTSX01000003">
    <property type="protein sequence ID" value="GMS87300.1"/>
    <property type="molecule type" value="Genomic_DNA"/>
</dbReference>
<feature type="transmembrane region" description="Helical" evidence="5">
    <location>
        <begin position="26"/>
        <end position="50"/>
    </location>
</feature>
<dbReference type="Pfam" id="PF01529">
    <property type="entry name" value="DHHC"/>
    <property type="match status" value="1"/>
</dbReference>
<keyword evidence="8" id="KW-1185">Reference proteome</keyword>
<dbReference type="EC" id="2.3.1.225" evidence="5"/>
<evidence type="ECO:0000256" key="1">
    <source>
        <dbReference type="ARBA" id="ARBA00004141"/>
    </source>
</evidence>
<dbReference type="GO" id="GO:0019706">
    <property type="term" value="F:protein-cysteine S-palmitoyltransferase activity"/>
    <property type="evidence" value="ECO:0007669"/>
    <property type="project" value="UniProtKB-EC"/>
</dbReference>
<dbReference type="InterPro" id="IPR001594">
    <property type="entry name" value="Palmitoyltrfase_DHHC"/>
</dbReference>
<keyword evidence="2 5" id="KW-0812">Transmembrane</keyword>
<comment type="caution">
    <text evidence="7">The sequence shown here is derived from an EMBL/GenBank/DDBJ whole genome shotgun (WGS) entry which is preliminary data.</text>
</comment>
<feature type="transmembrane region" description="Helical" evidence="5">
    <location>
        <begin position="194"/>
        <end position="218"/>
    </location>
</feature>
<keyword evidence="3 5" id="KW-1133">Transmembrane helix</keyword>
<name>A0AAV5T4M6_9BILA</name>
<gene>
    <name evidence="7" type="ORF">PENTCL1PPCAC_9475</name>
</gene>
<evidence type="ECO:0000259" key="6">
    <source>
        <dbReference type="Pfam" id="PF01529"/>
    </source>
</evidence>
<evidence type="ECO:0000256" key="2">
    <source>
        <dbReference type="ARBA" id="ARBA00022692"/>
    </source>
</evidence>
<sequence length="281" mass="32428">MRDSQERSLCVSRRAFKRFCRLSNRMVPVIFVILLLSFIFCATCVALPYYLKGTKHPALYNLVSPLLGLSLLNVLCHYYRLFPRRNPYQGRVESQLDLPLNRDYCDACDDYVSGLYGHVPWLGICISLRNARPFLALLLHCILYSTISAAITVPLAVQLLWEPSLLYRICYESRLGPLSLLYCHSWNSSQSFMLSYLLVAASALTIAISLVPVLLLYARFILNGWSFSAPKNRSWISLFDRNFMHKFLRISDDGVSWWRMISTVSQRSKINRIKATFRLSF</sequence>
<comment type="domain">
    <text evidence="5">The DHHC domain is required for palmitoyltransferase activity.</text>
</comment>
<accession>A0AAV5T4M6</accession>
<keyword evidence="5" id="KW-0808">Transferase</keyword>
<dbReference type="AlphaFoldDB" id="A0AAV5T4M6"/>